<dbReference type="PANTHER" id="PTHR38730:SF1">
    <property type="entry name" value="SLL7028 PROTEIN"/>
    <property type="match status" value="1"/>
</dbReference>
<dbReference type="GeneID" id="83056104"/>
<comment type="caution">
    <text evidence="3">The sequence shown here is derived from an EMBL/GenBank/DDBJ whole genome shotgun (WGS) entry which is preliminary data.</text>
</comment>
<dbReference type="InterPro" id="IPR018698">
    <property type="entry name" value="VWA-like_dom"/>
</dbReference>
<evidence type="ECO:0000313" key="4">
    <source>
        <dbReference type="Proteomes" id="UP000434554"/>
    </source>
</evidence>
<proteinExistence type="predicted"/>
<dbReference type="PANTHER" id="PTHR38730">
    <property type="entry name" value="SLL7028 PROTEIN"/>
    <property type="match status" value="1"/>
</dbReference>
<name>A0A833FIP2_9FIRM</name>
<feature type="domain" description="VWA-like" evidence="1">
    <location>
        <begin position="390"/>
        <end position="514"/>
    </location>
</feature>
<dbReference type="InterPro" id="IPR025154">
    <property type="entry name" value="Put_metallopeptidase_dom"/>
</dbReference>
<accession>A0A833FIP2</accession>
<feature type="domain" description="Putative metallopeptidase" evidence="2">
    <location>
        <begin position="126"/>
        <end position="378"/>
    </location>
</feature>
<dbReference type="Pfam" id="PF09967">
    <property type="entry name" value="DUF2201"/>
    <property type="match status" value="1"/>
</dbReference>
<sequence length="553" mass="62452">MNGEIDIVTRRTLKPDSQVNAEKEKNGGAKLEAGSLSNQDPLDAERVALLAITKKLVTAWQQERDALQRAQEIKDNAYTNSIGYAITEAAALAAGKRDLTAGTSDFTVDKEYENRFFKLVSKLNLRLIESDSFFGYFFLQVGQELRFGMTSGTGINFKGSRYVMYFNPLIFLDMTPAQMISSIKHEILHVISLHLVRAKRLYQRYSPLAINLAMDIVVNNYIDPLPPNAIDVKWLNKNFGTTVVAFKPLECYVDEIQAHIDIARETDGETEVEDTLSDAPMSNSPDVADTFDAAKSHDLWGESDQVDGDSQQQLTNKMVENSEKGELAGYLSGLLSDMKKHQASLPWSVYLKRLVGSVAWGHKKTTTRRSRRQPERLELRGTLRKRRAKVVVALDCSGSITDGAFRQAMLEVLEITKSYDFEITVVECDSVIRRTYTVNALKDVQPRVTARGSTLFTPVVQYANQMQADLLVYFTDGKGEKHLKVDPKHYKILWVLVGEEAKLSLKNPWGLVKHLAQTIKDYDMTVDYERVDGFSMNNQEGFSMANQERDWEK</sequence>
<dbReference type="Pfam" id="PF13203">
    <property type="entry name" value="DUF2201_N"/>
    <property type="match status" value="1"/>
</dbReference>
<gene>
    <name evidence="3" type="ORF">F8R14_10065</name>
</gene>
<dbReference type="RefSeq" id="WP_006555715.1">
    <property type="nucleotide sequence ID" value="NZ_CALMIE010000182.1"/>
</dbReference>
<reference evidence="3 4" key="1">
    <citation type="submission" date="2019-09" db="EMBL/GenBank/DDBJ databases">
        <title>Draft genome sequence of 3 type strains from the CCUG.</title>
        <authorList>
            <person name="Pineiro-Iglesias B."/>
            <person name="Tunovic T."/>
            <person name="Unosson C."/>
            <person name="Inganas E."/>
            <person name="Ohlen M."/>
            <person name="Cardew S."/>
            <person name="Jensie-Markopoulos S."/>
            <person name="Salva-Serra F."/>
            <person name="Jaen-Luchoro D."/>
            <person name="Karlsson R."/>
            <person name="Svensson-Stadler L."/>
            <person name="Chun J."/>
            <person name="Moore E."/>
        </authorList>
    </citation>
    <scope>NUCLEOTIDE SEQUENCE [LARGE SCALE GENOMIC DNA]</scope>
    <source>
        <strain evidence="3 4">CCUG 65427</strain>
    </source>
</reference>
<evidence type="ECO:0000259" key="1">
    <source>
        <dbReference type="Pfam" id="PF09967"/>
    </source>
</evidence>
<evidence type="ECO:0008006" key="5">
    <source>
        <dbReference type="Google" id="ProtNLM"/>
    </source>
</evidence>
<organism evidence="3 4">
    <name type="scientific">Veillonella seminalis</name>
    <dbReference type="NCBI Taxonomy" id="1502943"/>
    <lineage>
        <taxon>Bacteria</taxon>
        <taxon>Bacillati</taxon>
        <taxon>Bacillota</taxon>
        <taxon>Negativicutes</taxon>
        <taxon>Veillonellales</taxon>
        <taxon>Veillonellaceae</taxon>
        <taxon>Veillonella</taxon>
    </lineage>
</organism>
<protein>
    <recommendedName>
        <fullName evidence="5">VWA-like domain-containing protein</fullName>
    </recommendedName>
</protein>
<dbReference type="EMBL" id="WBKH01000012">
    <property type="protein sequence ID" value="KAB1476858.1"/>
    <property type="molecule type" value="Genomic_DNA"/>
</dbReference>
<dbReference type="AlphaFoldDB" id="A0A833FIP2"/>
<evidence type="ECO:0000259" key="2">
    <source>
        <dbReference type="Pfam" id="PF13203"/>
    </source>
</evidence>
<evidence type="ECO:0000313" key="3">
    <source>
        <dbReference type="EMBL" id="KAB1476858.1"/>
    </source>
</evidence>
<dbReference type="Proteomes" id="UP000434554">
    <property type="component" value="Unassembled WGS sequence"/>
</dbReference>